<keyword evidence="1" id="KW-0472">Membrane</keyword>
<reference evidence="4" key="1">
    <citation type="journal article" date="2013" name="Genome Announc.">
        <title>Draft Genome Sequence of the Dimorphic Prosthecate Bacterium Brevundimonas abyssalis TAR-001T.</title>
        <authorList>
            <person name="Tsubouchi T."/>
            <person name="Nishi S."/>
            <person name="Usui K."/>
            <person name="Shimane Y."/>
            <person name="Takaki Y."/>
            <person name="Maruyama T."/>
            <person name="Hatada Y."/>
        </authorList>
    </citation>
    <scope>NUCLEOTIDE SEQUENCE [LARGE SCALE GENOMIC DNA]</scope>
    <source>
        <strain evidence="4">TAR-001</strain>
    </source>
</reference>
<protein>
    <submittedName>
        <fullName evidence="3">Succinate dehydrogenase cytochrome b subunit family protein</fullName>
    </submittedName>
</protein>
<gene>
    <name evidence="3" type="ORF">MBEBAB_0670</name>
</gene>
<name>A0A8E0KKC5_9CAUL</name>
<dbReference type="Proteomes" id="UP000016569">
    <property type="component" value="Unassembled WGS sequence"/>
</dbReference>
<sequence>MAGYRNWCGILHPLHAILLAFPIALFSFAVATDIAYLNTAQIQWSNFSAWSITLALFFNGLVVAWAIVEAVMARRSPGLTRSLIYLAVLVVMFIVGLINIFRHSQDGWASVGAPGLIMSIICALLALIAGWMLHSRSTVREVVQ</sequence>
<accession>A0A8E0KKC5</accession>
<feature type="domain" description="DUF2231" evidence="2">
    <location>
        <begin position="12"/>
        <end position="132"/>
    </location>
</feature>
<keyword evidence="4" id="KW-1185">Reference proteome</keyword>
<feature type="transmembrane region" description="Helical" evidence="1">
    <location>
        <begin position="83"/>
        <end position="101"/>
    </location>
</feature>
<feature type="transmembrane region" description="Helical" evidence="1">
    <location>
        <begin position="47"/>
        <end position="71"/>
    </location>
</feature>
<evidence type="ECO:0000259" key="2">
    <source>
        <dbReference type="Pfam" id="PF09990"/>
    </source>
</evidence>
<dbReference type="RefSeq" id="WP_021696516.1">
    <property type="nucleotide sequence ID" value="NZ_BATC01000007.1"/>
</dbReference>
<proteinExistence type="predicted"/>
<dbReference type="EMBL" id="BATC01000007">
    <property type="protein sequence ID" value="GAD58420.1"/>
    <property type="molecule type" value="Genomic_DNA"/>
</dbReference>
<comment type="caution">
    <text evidence="3">The sequence shown here is derived from an EMBL/GenBank/DDBJ whole genome shotgun (WGS) entry which is preliminary data.</text>
</comment>
<organism evidence="3 4">
    <name type="scientific">Brevundimonas abyssalis TAR-001</name>
    <dbReference type="NCBI Taxonomy" id="1391729"/>
    <lineage>
        <taxon>Bacteria</taxon>
        <taxon>Pseudomonadati</taxon>
        <taxon>Pseudomonadota</taxon>
        <taxon>Alphaproteobacteria</taxon>
        <taxon>Caulobacterales</taxon>
        <taxon>Caulobacteraceae</taxon>
        <taxon>Brevundimonas</taxon>
    </lineage>
</organism>
<evidence type="ECO:0000313" key="3">
    <source>
        <dbReference type="EMBL" id="GAD58420.1"/>
    </source>
</evidence>
<dbReference type="Pfam" id="PF09990">
    <property type="entry name" value="DUF2231"/>
    <property type="match status" value="1"/>
</dbReference>
<evidence type="ECO:0000313" key="4">
    <source>
        <dbReference type="Proteomes" id="UP000016569"/>
    </source>
</evidence>
<keyword evidence="1" id="KW-1133">Transmembrane helix</keyword>
<evidence type="ECO:0000256" key="1">
    <source>
        <dbReference type="SAM" id="Phobius"/>
    </source>
</evidence>
<keyword evidence="1" id="KW-0812">Transmembrane</keyword>
<dbReference type="AlphaFoldDB" id="A0A8E0KKC5"/>
<dbReference type="OrthoDB" id="2873672at2"/>
<feature type="transmembrane region" description="Helical" evidence="1">
    <location>
        <begin position="113"/>
        <end position="133"/>
    </location>
</feature>
<dbReference type="InterPro" id="IPR019251">
    <property type="entry name" value="DUF2231_TM"/>
</dbReference>